<name>A0A6A6QBI8_9PEZI</name>
<evidence type="ECO:0000256" key="2">
    <source>
        <dbReference type="SAM" id="MobiDB-lite"/>
    </source>
</evidence>
<reference evidence="4" key="1">
    <citation type="journal article" date="2020" name="Stud. Mycol.">
        <title>101 Dothideomycetes genomes: a test case for predicting lifestyles and emergence of pathogens.</title>
        <authorList>
            <person name="Haridas S."/>
            <person name="Albert R."/>
            <person name="Binder M."/>
            <person name="Bloem J."/>
            <person name="Labutti K."/>
            <person name="Salamov A."/>
            <person name="Andreopoulos B."/>
            <person name="Baker S."/>
            <person name="Barry K."/>
            <person name="Bills G."/>
            <person name="Bluhm B."/>
            <person name="Cannon C."/>
            <person name="Castanera R."/>
            <person name="Culley D."/>
            <person name="Daum C."/>
            <person name="Ezra D."/>
            <person name="Gonzalez J."/>
            <person name="Henrissat B."/>
            <person name="Kuo A."/>
            <person name="Liang C."/>
            <person name="Lipzen A."/>
            <person name="Lutzoni F."/>
            <person name="Magnuson J."/>
            <person name="Mondo S."/>
            <person name="Nolan M."/>
            <person name="Ohm R."/>
            <person name="Pangilinan J."/>
            <person name="Park H.-J."/>
            <person name="Ramirez L."/>
            <person name="Alfaro M."/>
            <person name="Sun H."/>
            <person name="Tritt A."/>
            <person name="Yoshinaga Y."/>
            <person name="Zwiers L.-H."/>
            <person name="Turgeon B."/>
            <person name="Goodwin S."/>
            <person name="Spatafora J."/>
            <person name="Crous P."/>
            <person name="Grigoriev I."/>
        </authorList>
    </citation>
    <scope>NUCLEOTIDE SEQUENCE</scope>
    <source>
        <strain evidence="4">CBS 269.34</strain>
    </source>
</reference>
<dbReference type="Pfam" id="PF13639">
    <property type="entry name" value="zf-RING_2"/>
    <property type="match status" value="1"/>
</dbReference>
<evidence type="ECO:0000313" key="5">
    <source>
        <dbReference type="Proteomes" id="UP000799750"/>
    </source>
</evidence>
<keyword evidence="1" id="KW-0863">Zinc-finger</keyword>
<dbReference type="OrthoDB" id="2849579at2759"/>
<dbReference type="Gene3D" id="3.30.40.10">
    <property type="entry name" value="Zinc/RING finger domain, C3HC4 (zinc finger)"/>
    <property type="match status" value="1"/>
</dbReference>
<accession>A0A6A6QBI8</accession>
<keyword evidence="1" id="KW-0479">Metal-binding</keyword>
<proteinExistence type="predicted"/>
<feature type="domain" description="RING-type" evidence="3">
    <location>
        <begin position="246"/>
        <end position="291"/>
    </location>
</feature>
<feature type="region of interest" description="Disordered" evidence="2">
    <location>
        <begin position="1"/>
        <end position="43"/>
    </location>
</feature>
<dbReference type="AlphaFoldDB" id="A0A6A6QBI8"/>
<dbReference type="InterPro" id="IPR001841">
    <property type="entry name" value="Znf_RING"/>
</dbReference>
<feature type="compositionally biased region" description="Polar residues" evidence="2">
    <location>
        <begin position="11"/>
        <end position="30"/>
    </location>
</feature>
<evidence type="ECO:0000256" key="1">
    <source>
        <dbReference type="PROSITE-ProRule" id="PRU00175"/>
    </source>
</evidence>
<gene>
    <name evidence="4" type="ORF">BU16DRAFT_566866</name>
</gene>
<dbReference type="InterPro" id="IPR013083">
    <property type="entry name" value="Znf_RING/FYVE/PHD"/>
</dbReference>
<dbReference type="PROSITE" id="PS50089">
    <property type="entry name" value="ZF_RING_2"/>
    <property type="match status" value="1"/>
</dbReference>
<dbReference type="Proteomes" id="UP000799750">
    <property type="component" value="Unassembled WGS sequence"/>
</dbReference>
<evidence type="ECO:0000313" key="4">
    <source>
        <dbReference type="EMBL" id="KAF2489765.1"/>
    </source>
</evidence>
<keyword evidence="5" id="KW-1185">Reference proteome</keyword>
<evidence type="ECO:0000259" key="3">
    <source>
        <dbReference type="PROSITE" id="PS50089"/>
    </source>
</evidence>
<protein>
    <recommendedName>
        <fullName evidence="3">RING-type domain-containing protein</fullName>
    </recommendedName>
</protein>
<organism evidence="4 5">
    <name type="scientific">Lophium mytilinum</name>
    <dbReference type="NCBI Taxonomy" id="390894"/>
    <lineage>
        <taxon>Eukaryota</taxon>
        <taxon>Fungi</taxon>
        <taxon>Dikarya</taxon>
        <taxon>Ascomycota</taxon>
        <taxon>Pezizomycotina</taxon>
        <taxon>Dothideomycetes</taxon>
        <taxon>Pleosporomycetidae</taxon>
        <taxon>Mytilinidiales</taxon>
        <taxon>Mytilinidiaceae</taxon>
        <taxon>Lophium</taxon>
    </lineage>
</organism>
<keyword evidence="1" id="KW-0862">Zinc</keyword>
<dbReference type="CDD" id="cd16448">
    <property type="entry name" value="RING-H2"/>
    <property type="match status" value="1"/>
</dbReference>
<dbReference type="GO" id="GO:0008270">
    <property type="term" value="F:zinc ion binding"/>
    <property type="evidence" value="ECO:0007669"/>
    <property type="project" value="UniProtKB-KW"/>
</dbReference>
<dbReference type="EMBL" id="MU004198">
    <property type="protein sequence ID" value="KAF2489765.1"/>
    <property type="molecule type" value="Genomic_DNA"/>
</dbReference>
<sequence>MAVGSEIANGELSSSGRANATPDITATGTPISGGRGSYLNHDGSTAMLEEDSEESEGTVAMADGDIDIVESIFLEFEQIVHAFIIRGSNFHREVDRILDTPSLEWSREDKALARTNRDIQRILAAQLLDIEAIGNEDDPIRYVSLYIRHLYAGLRYLCITESHEDQAGIWKAIRENGANQHFSTVIRFLKREIRSCWNVLENPHTVPGVLQDVEMENLGPDPRIEDISTPMNCDSTNADRSDSQICVICYERYSDVHPAVRLVCGHGIGLECGRAWILGDQKQSHSCPLCRFQLLQPRERRLKPDQVDRRLRRLLASTSAHLQLCEEYLFQVADLLQPVQPFGIDVRQVLLDLVETEGDELNL</sequence>
<dbReference type="SUPFAM" id="SSF57850">
    <property type="entry name" value="RING/U-box"/>
    <property type="match status" value="1"/>
</dbReference>